<proteinExistence type="predicted"/>
<organism evidence="1 2">
    <name type="scientific">Portunus trituberculatus</name>
    <name type="common">Swimming crab</name>
    <name type="synonym">Neptunus trituberculatus</name>
    <dbReference type="NCBI Taxonomy" id="210409"/>
    <lineage>
        <taxon>Eukaryota</taxon>
        <taxon>Metazoa</taxon>
        <taxon>Ecdysozoa</taxon>
        <taxon>Arthropoda</taxon>
        <taxon>Crustacea</taxon>
        <taxon>Multicrustacea</taxon>
        <taxon>Malacostraca</taxon>
        <taxon>Eumalacostraca</taxon>
        <taxon>Eucarida</taxon>
        <taxon>Decapoda</taxon>
        <taxon>Pleocyemata</taxon>
        <taxon>Brachyura</taxon>
        <taxon>Eubrachyura</taxon>
        <taxon>Portunoidea</taxon>
        <taxon>Portunidae</taxon>
        <taxon>Portuninae</taxon>
        <taxon>Portunus</taxon>
    </lineage>
</organism>
<sequence>MAACVSHCLDPATPTAGCVYVYTYACTRAQQSAWRCTPVHFNFIETPNTRSECLKHLKRLELRSLSVSNPLGFI</sequence>
<accession>A0A5B7DX25</accession>
<dbReference type="EMBL" id="VSRR010001474">
    <property type="protein sequence ID" value="MPC25513.1"/>
    <property type="molecule type" value="Genomic_DNA"/>
</dbReference>
<gene>
    <name evidence="1" type="ORF">E2C01_018630</name>
</gene>
<evidence type="ECO:0000313" key="2">
    <source>
        <dbReference type="Proteomes" id="UP000324222"/>
    </source>
</evidence>
<dbReference type="AlphaFoldDB" id="A0A5B7DX25"/>
<keyword evidence="2" id="KW-1185">Reference proteome</keyword>
<dbReference type="Proteomes" id="UP000324222">
    <property type="component" value="Unassembled WGS sequence"/>
</dbReference>
<protein>
    <submittedName>
        <fullName evidence="1">Uncharacterized protein</fullName>
    </submittedName>
</protein>
<name>A0A5B7DX25_PORTR</name>
<reference evidence="1 2" key="1">
    <citation type="submission" date="2019-05" db="EMBL/GenBank/DDBJ databases">
        <title>Another draft genome of Portunus trituberculatus and its Hox gene families provides insights of decapod evolution.</title>
        <authorList>
            <person name="Jeong J.-H."/>
            <person name="Song I."/>
            <person name="Kim S."/>
            <person name="Choi T."/>
            <person name="Kim D."/>
            <person name="Ryu S."/>
            <person name="Kim W."/>
        </authorList>
    </citation>
    <scope>NUCLEOTIDE SEQUENCE [LARGE SCALE GENOMIC DNA]</scope>
    <source>
        <tissue evidence="1">Muscle</tissue>
    </source>
</reference>
<comment type="caution">
    <text evidence="1">The sequence shown here is derived from an EMBL/GenBank/DDBJ whole genome shotgun (WGS) entry which is preliminary data.</text>
</comment>
<evidence type="ECO:0000313" key="1">
    <source>
        <dbReference type="EMBL" id="MPC25513.1"/>
    </source>
</evidence>